<keyword evidence="3" id="KW-1185">Reference proteome</keyword>
<dbReference type="AlphaFoldDB" id="A0AAD7BG63"/>
<evidence type="ECO:0000313" key="2">
    <source>
        <dbReference type="EMBL" id="KAJ7620108.1"/>
    </source>
</evidence>
<organism evidence="2 3">
    <name type="scientific">Roridomyces roridus</name>
    <dbReference type="NCBI Taxonomy" id="1738132"/>
    <lineage>
        <taxon>Eukaryota</taxon>
        <taxon>Fungi</taxon>
        <taxon>Dikarya</taxon>
        <taxon>Basidiomycota</taxon>
        <taxon>Agaricomycotina</taxon>
        <taxon>Agaricomycetes</taxon>
        <taxon>Agaricomycetidae</taxon>
        <taxon>Agaricales</taxon>
        <taxon>Marasmiineae</taxon>
        <taxon>Mycenaceae</taxon>
        <taxon>Roridomyces</taxon>
    </lineage>
</organism>
<gene>
    <name evidence="2" type="ORF">FB45DRAFT_929484</name>
</gene>
<evidence type="ECO:0000256" key="1">
    <source>
        <dbReference type="SAM" id="MobiDB-lite"/>
    </source>
</evidence>
<dbReference type="Proteomes" id="UP001221142">
    <property type="component" value="Unassembled WGS sequence"/>
</dbReference>
<proteinExistence type="predicted"/>
<name>A0AAD7BG63_9AGAR</name>
<dbReference type="EMBL" id="JARKIF010000017">
    <property type="protein sequence ID" value="KAJ7620108.1"/>
    <property type="molecule type" value="Genomic_DNA"/>
</dbReference>
<reference evidence="2" key="1">
    <citation type="submission" date="2023-03" db="EMBL/GenBank/DDBJ databases">
        <title>Massive genome expansion in bonnet fungi (Mycena s.s.) driven by repeated elements and novel gene families across ecological guilds.</title>
        <authorList>
            <consortium name="Lawrence Berkeley National Laboratory"/>
            <person name="Harder C.B."/>
            <person name="Miyauchi S."/>
            <person name="Viragh M."/>
            <person name="Kuo A."/>
            <person name="Thoen E."/>
            <person name="Andreopoulos B."/>
            <person name="Lu D."/>
            <person name="Skrede I."/>
            <person name="Drula E."/>
            <person name="Henrissat B."/>
            <person name="Morin E."/>
            <person name="Kohler A."/>
            <person name="Barry K."/>
            <person name="LaButti K."/>
            <person name="Morin E."/>
            <person name="Salamov A."/>
            <person name="Lipzen A."/>
            <person name="Mereny Z."/>
            <person name="Hegedus B."/>
            <person name="Baldrian P."/>
            <person name="Stursova M."/>
            <person name="Weitz H."/>
            <person name="Taylor A."/>
            <person name="Grigoriev I.V."/>
            <person name="Nagy L.G."/>
            <person name="Martin F."/>
            <person name="Kauserud H."/>
        </authorList>
    </citation>
    <scope>NUCLEOTIDE SEQUENCE</scope>
    <source>
        <strain evidence="2">9284</strain>
    </source>
</reference>
<protein>
    <submittedName>
        <fullName evidence="2">Uncharacterized protein</fullName>
    </submittedName>
</protein>
<feature type="region of interest" description="Disordered" evidence="1">
    <location>
        <begin position="1"/>
        <end position="23"/>
    </location>
</feature>
<comment type="caution">
    <text evidence="2">The sequence shown here is derived from an EMBL/GenBank/DDBJ whole genome shotgun (WGS) entry which is preliminary data.</text>
</comment>
<accession>A0AAD7BG63</accession>
<evidence type="ECO:0000313" key="3">
    <source>
        <dbReference type="Proteomes" id="UP001221142"/>
    </source>
</evidence>
<sequence length="357" mass="39555">MPHREMVPGATFGPVNPGSSWPSARLPPSHGAQYPLAADPFARDSMTGVSLLGSATAASAPLMAPEPAHSAMPRRTPVPVNQTSMHVDVPASKPLSARSLMPTSSNTPPSNLSCMLIVTVKDGNGYKQETLVFNKDDITDPPNLCFSQGTGREGVAALAAFWTAAPGAPWHTLTDAEKLDRLPAIKGHAIPINLWKDLYGYLSGSKDRPRTWETAGRRVLENKPVFDEWERSANDEVFWAQFPGKMPKSVLSFVQVRQTLQAQRTTRDRRDYAEAILRYPLDSTEFANLFKQVGSSKPLTKSSTIAERYRELLVKDVKKRSDFNHLFCYHGRLGRRIMKDPVHILDRLAELRRDGLA</sequence>